<evidence type="ECO:0000313" key="2">
    <source>
        <dbReference type="Proteomes" id="UP001320706"/>
    </source>
</evidence>
<organism evidence="1 2">
    <name type="scientific">Zalaria obscura</name>
    <dbReference type="NCBI Taxonomy" id="2024903"/>
    <lineage>
        <taxon>Eukaryota</taxon>
        <taxon>Fungi</taxon>
        <taxon>Dikarya</taxon>
        <taxon>Ascomycota</taxon>
        <taxon>Pezizomycotina</taxon>
        <taxon>Dothideomycetes</taxon>
        <taxon>Dothideomycetidae</taxon>
        <taxon>Dothideales</taxon>
        <taxon>Zalariaceae</taxon>
        <taxon>Zalaria</taxon>
    </lineage>
</organism>
<comment type="caution">
    <text evidence="1">The sequence shown here is derived from an EMBL/GenBank/DDBJ whole genome shotgun (WGS) entry which is preliminary data.</text>
</comment>
<accession>A0ACC3SE68</accession>
<proteinExistence type="predicted"/>
<dbReference type="EMBL" id="JAMKPW020000016">
    <property type="protein sequence ID" value="KAK8210121.1"/>
    <property type="molecule type" value="Genomic_DNA"/>
</dbReference>
<reference evidence="1" key="1">
    <citation type="submission" date="2024-02" db="EMBL/GenBank/DDBJ databases">
        <title>Metagenome Assembled Genome of Zalaria obscura JY119.</title>
        <authorList>
            <person name="Vighnesh L."/>
            <person name="Jagadeeshwari U."/>
            <person name="Venkata Ramana C."/>
            <person name="Sasikala C."/>
        </authorList>
    </citation>
    <scope>NUCLEOTIDE SEQUENCE</scope>
    <source>
        <strain evidence="1">JY119</strain>
    </source>
</reference>
<sequence length="287" mass="32084">MRKSRCFISRGSRWVGGGDHPPRPLESLTTLELTAVSSNCTTSTTGTMRAGSRLLAAVKQAQYLRAGEPTGLTGLFTHSAPRSTLIYTYHNTLEKLKAFPESSVYRQSLEALTKHRLQIVESVKPDGLEAWQQRIQEKVKAFPEAFKEVGSQANKSETNIVYKAWALEGMSTGSWEDEPVGKPELEGVRTMKERDDQAEQLGRDLGMESARIPRIEPEPALTAEQVVEMEQQIGAGLIEEVIQVAEGENKLVDEMLKNKVWEDLEEKPVEGQWDYAERNAHTSTQAR</sequence>
<gene>
    <name evidence="1" type="ORF">M8818_003608</name>
</gene>
<evidence type="ECO:0000313" key="1">
    <source>
        <dbReference type="EMBL" id="KAK8210121.1"/>
    </source>
</evidence>
<keyword evidence="2" id="KW-1185">Reference proteome</keyword>
<dbReference type="Proteomes" id="UP001320706">
    <property type="component" value="Unassembled WGS sequence"/>
</dbReference>
<name>A0ACC3SE68_9PEZI</name>
<protein>
    <submittedName>
        <fullName evidence="1">Uncharacterized protein</fullName>
    </submittedName>
</protein>